<name>A0ABV3BHG8_9ACTN</name>
<evidence type="ECO:0000256" key="2">
    <source>
        <dbReference type="SAM" id="Phobius"/>
    </source>
</evidence>
<reference evidence="3 4" key="1">
    <citation type="submission" date="2024-06" db="EMBL/GenBank/DDBJ databases">
        <title>The Natural Products Discovery Center: Release of the First 8490 Sequenced Strains for Exploring Actinobacteria Biosynthetic Diversity.</title>
        <authorList>
            <person name="Kalkreuter E."/>
            <person name="Kautsar S.A."/>
            <person name="Yang D."/>
            <person name="Bader C.D."/>
            <person name="Teijaro C.N."/>
            <person name="Fluegel L."/>
            <person name="Davis C.M."/>
            <person name="Simpson J.R."/>
            <person name="Lauterbach L."/>
            <person name="Steele A.D."/>
            <person name="Gui C."/>
            <person name="Meng S."/>
            <person name="Li G."/>
            <person name="Viehrig K."/>
            <person name="Ye F."/>
            <person name="Su P."/>
            <person name="Kiefer A.F."/>
            <person name="Nichols A."/>
            <person name="Cepeda A.J."/>
            <person name="Yan W."/>
            <person name="Fan B."/>
            <person name="Jiang Y."/>
            <person name="Adhikari A."/>
            <person name="Zheng C.-J."/>
            <person name="Schuster L."/>
            <person name="Cowan T.M."/>
            <person name="Smanski M.J."/>
            <person name="Chevrette M.G."/>
            <person name="De Carvalho L.P.S."/>
            <person name="Shen B."/>
        </authorList>
    </citation>
    <scope>NUCLEOTIDE SEQUENCE [LARGE SCALE GENOMIC DNA]</scope>
    <source>
        <strain evidence="3 4">NPDC046838</strain>
    </source>
</reference>
<keyword evidence="4" id="KW-1185">Reference proteome</keyword>
<comment type="caution">
    <text evidence="3">The sequence shown here is derived from an EMBL/GenBank/DDBJ whole genome shotgun (WGS) entry which is preliminary data.</text>
</comment>
<keyword evidence="2" id="KW-0812">Transmembrane</keyword>
<dbReference type="Proteomes" id="UP001551176">
    <property type="component" value="Unassembled WGS sequence"/>
</dbReference>
<evidence type="ECO:0000256" key="1">
    <source>
        <dbReference type="SAM" id="MobiDB-lite"/>
    </source>
</evidence>
<accession>A0ABV3BHG8</accession>
<dbReference type="RefSeq" id="WP_359345996.1">
    <property type="nucleotide sequence ID" value="NZ_JBEYXV010000003.1"/>
</dbReference>
<feature type="transmembrane region" description="Helical" evidence="2">
    <location>
        <begin position="267"/>
        <end position="286"/>
    </location>
</feature>
<dbReference type="EMBL" id="JBEYXV010000003">
    <property type="protein sequence ID" value="MEU6820453.1"/>
    <property type="molecule type" value="Genomic_DNA"/>
</dbReference>
<gene>
    <name evidence="3" type="ORF">ABZ921_07475</name>
</gene>
<proteinExistence type="predicted"/>
<evidence type="ECO:0000313" key="4">
    <source>
        <dbReference type="Proteomes" id="UP001551176"/>
    </source>
</evidence>
<feature type="compositionally biased region" description="Basic and acidic residues" evidence="1">
    <location>
        <begin position="188"/>
        <end position="200"/>
    </location>
</feature>
<feature type="transmembrane region" description="Helical" evidence="2">
    <location>
        <begin position="357"/>
        <end position="376"/>
    </location>
</feature>
<feature type="transmembrane region" description="Helical" evidence="2">
    <location>
        <begin position="236"/>
        <end position="255"/>
    </location>
</feature>
<organism evidence="3 4">
    <name type="scientific">Streptomyces atriruber</name>
    <dbReference type="NCBI Taxonomy" id="545121"/>
    <lineage>
        <taxon>Bacteria</taxon>
        <taxon>Bacillati</taxon>
        <taxon>Actinomycetota</taxon>
        <taxon>Actinomycetes</taxon>
        <taxon>Kitasatosporales</taxon>
        <taxon>Streptomycetaceae</taxon>
        <taxon>Streptomyces</taxon>
    </lineage>
</organism>
<protein>
    <recommendedName>
        <fullName evidence="5">Integral membrane protein</fullName>
    </recommendedName>
</protein>
<evidence type="ECO:0008006" key="5">
    <source>
        <dbReference type="Google" id="ProtNLM"/>
    </source>
</evidence>
<keyword evidence="2" id="KW-0472">Membrane</keyword>
<keyword evidence="2" id="KW-1133">Transmembrane helix</keyword>
<evidence type="ECO:0000313" key="3">
    <source>
        <dbReference type="EMBL" id="MEU6820453.1"/>
    </source>
</evidence>
<feature type="region of interest" description="Disordered" evidence="1">
    <location>
        <begin position="187"/>
        <end position="210"/>
    </location>
</feature>
<feature type="transmembrane region" description="Helical" evidence="2">
    <location>
        <begin position="42"/>
        <end position="61"/>
    </location>
</feature>
<sequence length="390" mass="41954">MTAPWRSVPPLAADALRALRRYAWPVPHTERPRNRAYLRDRLVALPLLTVVVAVAFGWAYADVREDSAVLRDSFVPALVGLAEAETSLRIADREAQESLAAGEAVQLSGLSKRYSTRTTRAVQRLNQVARSGALTTAERQQLDVVSGLVVDYGTWITFAQNNVDDPALRAAGLSYARSMLCPPPGTAEKTDADGYPRCRPDSGAGSDATSVVDRISSLEDRLRDRLADRAAPGGRVIAAGAVSALALVLLVCGLWRTQLFLHHRLHLYVSVPLLVAALPLLAVPFLTTDAVLAHRAQQRVVSTAADLAERTTPAIESAGDEKPFGEPHPLLIRSLDEDVRHDLSAGRLSWLDGVAPWVTPAGLLGAALAGVTLHAYRREYALISRPGATA</sequence>